<dbReference type="OrthoDB" id="10047184at2759"/>
<proteinExistence type="inferred from homology"/>
<evidence type="ECO:0000313" key="7">
    <source>
        <dbReference type="EMBL" id="OTF71963.1"/>
    </source>
</evidence>
<dbReference type="InterPro" id="IPR000980">
    <property type="entry name" value="SH2"/>
</dbReference>
<evidence type="ECO:0000256" key="4">
    <source>
        <dbReference type="PROSITE-ProRule" id="PRU00191"/>
    </source>
</evidence>
<evidence type="ECO:0000256" key="2">
    <source>
        <dbReference type="ARBA" id="ARBA00022553"/>
    </source>
</evidence>
<name>A0A1Y3AWE5_EURMA</name>
<keyword evidence="3 4" id="KW-0727">SH2 domain</keyword>
<evidence type="ECO:0000256" key="3">
    <source>
        <dbReference type="ARBA" id="ARBA00022999"/>
    </source>
</evidence>
<feature type="region of interest" description="Disordered" evidence="5">
    <location>
        <begin position="1"/>
        <end position="27"/>
    </location>
</feature>
<dbReference type="GO" id="GO:0005886">
    <property type="term" value="C:plasma membrane"/>
    <property type="evidence" value="ECO:0007669"/>
    <property type="project" value="TreeGrafter"/>
</dbReference>
<feature type="domain" description="SH2" evidence="6">
    <location>
        <begin position="115"/>
        <end position="215"/>
    </location>
</feature>
<dbReference type="InterPro" id="IPR011993">
    <property type="entry name" value="PH-like_dom_sf"/>
</dbReference>
<comment type="caution">
    <text evidence="7">The sequence shown here is derived from an EMBL/GenBank/DDBJ whole genome shotgun (WGS) entry which is preliminary data.</text>
</comment>
<dbReference type="GO" id="GO:0005068">
    <property type="term" value="F:transmembrane receptor protein tyrosine kinase adaptor activity"/>
    <property type="evidence" value="ECO:0007669"/>
    <property type="project" value="TreeGrafter"/>
</dbReference>
<comment type="similarity">
    <text evidence="1">Belongs to the SH2B adapter family.</text>
</comment>
<gene>
    <name evidence="7" type="ORF">BLA29_000215</name>
</gene>
<dbReference type="EMBL" id="MUJZ01058507">
    <property type="protein sequence ID" value="OTF71963.1"/>
    <property type="molecule type" value="Genomic_DNA"/>
</dbReference>
<feature type="compositionally biased region" description="Polar residues" evidence="5">
    <location>
        <begin position="1"/>
        <end position="13"/>
    </location>
</feature>
<evidence type="ECO:0000256" key="5">
    <source>
        <dbReference type="SAM" id="MobiDB-lite"/>
    </source>
</evidence>
<sequence length="227" mass="26548">MFTYRRSGQYSLQHNDDDEDCSGERNVEPIITTNRSNYSREIIKEAMVNYITIGCDEPDEQNWEKCRLALVRTENDMMLEFFPPNAKSIQPKCGLLCNMLDEVRQTKPLEMPERPYTALLRVSPFKSRSESSELVLSGGQQWSGVFLVRQSQTHFGECVLTFNYHGQQAKHFRILIKGRKGQCQIERLCFRSIVDLLKYFRQNPIPLRHQETDPEIVLTSFIIFEDK</sequence>
<protein>
    <recommendedName>
        <fullName evidence="6">SH2 domain-containing protein</fullName>
    </recommendedName>
</protein>
<keyword evidence="2" id="KW-0597">Phosphoprotein</keyword>
<dbReference type="SUPFAM" id="SSF50729">
    <property type="entry name" value="PH domain-like"/>
    <property type="match status" value="1"/>
</dbReference>
<evidence type="ECO:0000313" key="8">
    <source>
        <dbReference type="Proteomes" id="UP000194236"/>
    </source>
</evidence>
<dbReference type="AlphaFoldDB" id="A0A1Y3AWE5"/>
<evidence type="ECO:0000256" key="1">
    <source>
        <dbReference type="ARBA" id="ARBA00010220"/>
    </source>
</evidence>
<reference evidence="7 8" key="1">
    <citation type="submission" date="2017-03" db="EMBL/GenBank/DDBJ databases">
        <title>Genome Survey of Euroglyphus maynei.</title>
        <authorList>
            <person name="Arlian L.G."/>
            <person name="Morgan M.S."/>
            <person name="Rider S.D."/>
        </authorList>
    </citation>
    <scope>NUCLEOTIDE SEQUENCE [LARGE SCALE GENOMIC DNA]</scope>
    <source>
        <strain evidence="7">Arlian Lab</strain>
        <tissue evidence="7">Whole body</tissue>
    </source>
</reference>
<dbReference type="PANTHER" id="PTHR10872">
    <property type="entry name" value="SH2B ADAPTER PROTEIN"/>
    <property type="match status" value="1"/>
</dbReference>
<dbReference type="Pfam" id="PF00017">
    <property type="entry name" value="SH2"/>
    <property type="match status" value="1"/>
</dbReference>
<dbReference type="Proteomes" id="UP000194236">
    <property type="component" value="Unassembled WGS sequence"/>
</dbReference>
<dbReference type="SUPFAM" id="SSF55550">
    <property type="entry name" value="SH2 domain"/>
    <property type="match status" value="1"/>
</dbReference>
<evidence type="ECO:0000259" key="6">
    <source>
        <dbReference type="PROSITE" id="PS50001"/>
    </source>
</evidence>
<dbReference type="GO" id="GO:0035556">
    <property type="term" value="P:intracellular signal transduction"/>
    <property type="evidence" value="ECO:0007669"/>
    <property type="project" value="TreeGrafter"/>
</dbReference>
<keyword evidence="8" id="KW-1185">Reference proteome</keyword>
<dbReference type="SMART" id="SM00252">
    <property type="entry name" value="SH2"/>
    <property type="match status" value="1"/>
</dbReference>
<accession>A0A1Y3AWE5</accession>
<dbReference type="InterPro" id="IPR036860">
    <property type="entry name" value="SH2_dom_sf"/>
</dbReference>
<dbReference type="PROSITE" id="PS50001">
    <property type="entry name" value="SH2"/>
    <property type="match status" value="1"/>
</dbReference>
<dbReference type="InterPro" id="IPR030523">
    <property type="entry name" value="SH2B"/>
</dbReference>
<dbReference type="PANTHER" id="PTHR10872:SF2">
    <property type="entry name" value="LNK, ISOFORM D"/>
    <property type="match status" value="1"/>
</dbReference>
<organism evidence="7 8">
    <name type="scientific">Euroglyphus maynei</name>
    <name type="common">Mayne's house dust mite</name>
    <dbReference type="NCBI Taxonomy" id="6958"/>
    <lineage>
        <taxon>Eukaryota</taxon>
        <taxon>Metazoa</taxon>
        <taxon>Ecdysozoa</taxon>
        <taxon>Arthropoda</taxon>
        <taxon>Chelicerata</taxon>
        <taxon>Arachnida</taxon>
        <taxon>Acari</taxon>
        <taxon>Acariformes</taxon>
        <taxon>Sarcoptiformes</taxon>
        <taxon>Astigmata</taxon>
        <taxon>Psoroptidia</taxon>
        <taxon>Analgoidea</taxon>
        <taxon>Pyroglyphidae</taxon>
        <taxon>Pyroglyphinae</taxon>
        <taxon>Euroglyphus</taxon>
    </lineage>
</organism>
<dbReference type="Gene3D" id="2.30.29.30">
    <property type="entry name" value="Pleckstrin-homology domain (PH domain)/Phosphotyrosine-binding domain (PTB)"/>
    <property type="match status" value="1"/>
</dbReference>